<accession>J4SKM1</accession>
<dbReference type="EMBL" id="AFVW02000001">
    <property type="protein sequence ID" value="EJO91045.1"/>
    <property type="molecule type" value="Genomic_DNA"/>
</dbReference>
<organism evidence="2 3">
    <name type="scientific">Mycobacterium colombiense CECT 3035</name>
    <dbReference type="NCBI Taxonomy" id="1041522"/>
    <lineage>
        <taxon>Bacteria</taxon>
        <taxon>Bacillati</taxon>
        <taxon>Actinomycetota</taxon>
        <taxon>Actinomycetes</taxon>
        <taxon>Mycobacteriales</taxon>
        <taxon>Mycobacteriaceae</taxon>
        <taxon>Mycobacterium</taxon>
        <taxon>Mycobacterium avium complex (MAC)</taxon>
    </lineage>
</organism>
<evidence type="ECO:0000313" key="3">
    <source>
        <dbReference type="Proteomes" id="UP000006455"/>
    </source>
</evidence>
<feature type="compositionally biased region" description="Low complexity" evidence="1">
    <location>
        <begin position="15"/>
        <end position="24"/>
    </location>
</feature>
<feature type="compositionally biased region" description="Basic residues" evidence="1">
    <location>
        <begin position="128"/>
        <end position="139"/>
    </location>
</feature>
<comment type="caution">
    <text evidence="2">The sequence shown here is derived from an EMBL/GenBank/DDBJ whole genome shotgun (WGS) entry which is preliminary data.</text>
</comment>
<feature type="region of interest" description="Disordered" evidence="1">
    <location>
        <begin position="1"/>
        <end position="60"/>
    </location>
</feature>
<feature type="compositionally biased region" description="Low complexity" evidence="1">
    <location>
        <begin position="239"/>
        <end position="251"/>
    </location>
</feature>
<gene>
    <name evidence="2" type="ORF">MCOL_V202410</name>
</gene>
<feature type="compositionally biased region" description="Gly residues" evidence="1">
    <location>
        <begin position="101"/>
        <end position="118"/>
    </location>
</feature>
<dbReference type="Proteomes" id="UP000006455">
    <property type="component" value="Unassembled WGS sequence"/>
</dbReference>
<feature type="compositionally biased region" description="Gly residues" evidence="1">
    <location>
        <begin position="145"/>
        <end position="158"/>
    </location>
</feature>
<feature type="compositionally biased region" description="Gly residues" evidence="1">
    <location>
        <begin position="79"/>
        <end position="90"/>
    </location>
</feature>
<sequence>MRRGRVGRRAGGGAALADGVGDGFVADRPHGGQPAGGRGFRAARRARAGHAGQPGRARRHLERRRGARFAHHAFRGVLGRGAAGRGGGGPADRRAAAGCGPTAGAGGGVGAGPGGAGDRPGPAAAQHCGRHRARLRAAARRPEMGGAGDAGLRTGGGRRGGDAAPVATAVGNRGPGVRLLPRAAAGVARPGLGCVRQGGSGAVSARLDRRRRGDQRTGRGSRIDSGVARRHHAAVLLVGPRAGTGPAAALGARRRAEHR</sequence>
<reference evidence="2 3" key="1">
    <citation type="journal article" date="2011" name="J. Bacteriol.">
        <title>Genome sequence of the Mycobacterium colombiense type strain, CECT 3035.</title>
        <authorList>
            <person name="Gonzalez-Perez M."/>
            <person name="Murcia M.I."/>
            <person name="Landsman D."/>
            <person name="Jordan I.K."/>
            <person name="Marino-Ramirez L."/>
        </authorList>
    </citation>
    <scope>NUCLEOTIDE SEQUENCE [LARGE SCALE GENOMIC DNA]</scope>
    <source>
        <strain evidence="2 3">CECT 3035</strain>
    </source>
</reference>
<protein>
    <submittedName>
        <fullName evidence="2">Uncharacterized protein</fullName>
    </submittedName>
</protein>
<name>J4SKM1_9MYCO</name>
<feature type="region of interest" description="Disordered" evidence="1">
    <location>
        <begin position="79"/>
        <end position="169"/>
    </location>
</feature>
<evidence type="ECO:0000313" key="2">
    <source>
        <dbReference type="EMBL" id="EJO91045.1"/>
    </source>
</evidence>
<dbReference type="AlphaFoldDB" id="J4SKM1"/>
<evidence type="ECO:0000256" key="1">
    <source>
        <dbReference type="SAM" id="MobiDB-lite"/>
    </source>
</evidence>
<proteinExistence type="predicted"/>
<feature type="region of interest" description="Disordered" evidence="1">
    <location>
        <begin position="197"/>
        <end position="227"/>
    </location>
</feature>
<feature type="region of interest" description="Disordered" evidence="1">
    <location>
        <begin position="239"/>
        <end position="259"/>
    </location>
</feature>